<reference evidence="1" key="1">
    <citation type="submission" date="2023-05" db="EMBL/GenBank/DDBJ databases">
        <authorList>
            <person name="Stuckert A."/>
        </authorList>
    </citation>
    <scope>NUCLEOTIDE SEQUENCE</scope>
</reference>
<proteinExistence type="predicted"/>
<evidence type="ECO:0000313" key="1">
    <source>
        <dbReference type="EMBL" id="CAI9600277.1"/>
    </source>
</evidence>
<accession>A0ABN9FWI0</accession>
<sequence length="64" mass="7069">MPAWEDCTALDRGTGKVLQQRTAELPAQYSDMVAAEIPDPPLYIHSIRRTDISPPFLGGKKCVL</sequence>
<dbReference type="Proteomes" id="UP001162483">
    <property type="component" value="Unassembled WGS sequence"/>
</dbReference>
<comment type="caution">
    <text evidence="1">The sequence shown here is derived from an EMBL/GenBank/DDBJ whole genome shotgun (WGS) entry which is preliminary data.</text>
</comment>
<organism evidence="1 2">
    <name type="scientific">Staurois parvus</name>
    <dbReference type="NCBI Taxonomy" id="386267"/>
    <lineage>
        <taxon>Eukaryota</taxon>
        <taxon>Metazoa</taxon>
        <taxon>Chordata</taxon>
        <taxon>Craniata</taxon>
        <taxon>Vertebrata</taxon>
        <taxon>Euteleostomi</taxon>
        <taxon>Amphibia</taxon>
        <taxon>Batrachia</taxon>
        <taxon>Anura</taxon>
        <taxon>Neobatrachia</taxon>
        <taxon>Ranoidea</taxon>
        <taxon>Ranidae</taxon>
        <taxon>Staurois</taxon>
    </lineage>
</organism>
<protein>
    <submittedName>
        <fullName evidence="1">Uncharacterized protein</fullName>
    </submittedName>
</protein>
<keyword evidence="2" id="KW-1185">Reference proteome</keyword>
<dbReference type="EMBL" id="CATNWA010017410">
    <property type="protein sequence ID" value="CAI9600277.1"/>
    <property type="molecule type" value="Genomic_DNA"/>
</dbReference>
<name>A0ABN9FWI0_9NEOB</name>
<evidence type="ECO:0000313" key="2">
    <source>
        <dbReference type="Proteomes" id="UP001162483"/>
    </source>
</evidence>
<gene>
    <name evidence="1" type="ORF">SPARVUS_LOCUS12722387</name>
</gene>